<keyword evidence="1" id="KW-0472">Membrane</keyword>
<evidence type="ECO:0000256" key="1">
    <source>
        <dbReference type="SAM" id="Phobius"/>
    </source>
</evidence>
<protein>
    <submittedName>
        <fullName evidence="2">Uncharacterized protein</fullName>
    </submittedName>
</protein>
<name>A0AA89BIR4_9ASTE</name>
<organism evidence="2 3">
    <name type="scientific">Escallonia herrerae</name>
    <dbReference type="NCBI Taxonomy" id="1293975"/>
    <lineage>
        <taxon>Eukaryota</taxon>
        <taxon>Viridiplantae</taxon>
        <taxon>Streptophyta</taxon>
        <taxon>Embryophyta</taxon>
        <taxon>Tracheophyta</taxon>
        <taxon>Spermatophyta</taxon>
        <taxon>Magnoliopsida</taxon>
        <taxon>eudicotyledons</taxon>
        <taxon>Gunneridae</taxon>
        <taxon>Pentapetalae</taxon>
        <taxon>asterids</taxon>
        <taxon>campanulids</taxon>
        <taxon>Escalloniales</taxon>
        <taxon>Escalloniaceae</taxon>
        <taxon>Escallonia</taxon>
    </lineage>
</organism>
<sequence>MARSLVPLDEMSVTVGGWGGLLLLCMVILSVSIVSMILFACADDPKRRPYIGGGGCGDGGGGGCDGGGGGGCDGGGGGGANCVKPKNKQPYEKQVLVRRKIHQVLGVDSKVEQLPWWKEMEDSSEIAGKRRCSV</sequence>
<feature type="transmembrane region" description="Helical" evidence="1">
    <location>
        <begin position="20"/>
        <end position="41"/>
    </location>
</feature>
<accession>A0AA89BIR4</accession>
<keyword evidence="1" id="KW-0812">Transmembrane</keyword>
<evidence type="ECO:0000313" key="3">
    <source>
        <dbReference type="Proteomes" id="UP001188597"/>
    </source>
</evidence>
<dbReference type="EMBL" id="JAVXUP010000240">
    <property type="protein sequence ID" value="KAK3033271.1"/>
    <property type="molecule type" value="Genomic_DNA"/>
</dbReference>
<keyword evidence="3" id="KW-1185">Reference proteome</keyword>
<reference evidence="2" key="1">
    <citation type="submission" date="2022-12" db="EMBL/GenBank/DDBJ databases">
        <title>Draft genome assemblies for two species of Escallonia (Escalloniales).</title>
        <authorList>
            <person name="Chanderbali A."/>
            <person name="Dervinis C."/>
            <person name="Anghel I."/>
            <person name="Soltis D."/>
            <person name="Soltis P."/>
            <person name="Zapata F."/>
        </authorList>
    </citation>
    <scope>NUCLEOTIDE SEQUENCE</scope>
    <source>
        <strain evidence="2">UCBG64.0493</strain>
        <tissue evidence="2">Leaf</tissue>
    </source>
</reference>
<gene>
    <name evidence="2" type="ORF">RJ639_034345</name>
</gene>
<evidence type="ECO:0000313" key="2">
    <source>
        <dbReference type="EMBL" id="KAK3033271.1"/>
    </source>
</evidence>
<dbReference type="Proteomes" id="UP001188597">
    <property type="component" value="Unassembled WGS sequence"/>
</dbReference>
<keyword evidence="1" id="KW-1133">Transmembrane helix</keyword>
<dbReference type="AlphaFoldDB" id="A0AA89BIR4"/>
<comment type="caution">
    <text evidence="2">The sequence shown here is derived from an EMBL/GenBank/DDBJ whole genome shotgun (WGS) entry which is preliminary data.</text>
</comment>
<proteinExistence type="predicted"/>